<evidence type="ECO:0000256" key="2">
    <source>
        <dbReference type="HAMAP-Rule" id="MF_00498"/>
    </source>
</evidence>
<comment type="similarity">
    <text evidence="1 2">Belongs to the UPF0179 family.</text>
</comment>
<accession>D5VT13</accession>
<proteinExistence type="inferred from homology"/>
<dbReference type="PANTHER" id="PTHR40699:SF1">
    <property type="entry name" value="UPF0179 PROTEIN MJ1627"/>
    <property type="match status" value="1"/>
</dbReference>
<protein>
    <recommendedName>
        <fullName evidence="2">UPF0179 protein Metin_1058</fullName>
    </recommendedName>
</protein>
<dbReference type="EMBL" id="CP002009">
    <property type="protein sequence ID" value="ADG13716.1"/>
    <property type="molecule type" value="Genomic_DNA"/>
</dbReference>
<dbReference type="AlphaFoldDB" id="D5VT13"/>
<evidence type="ECO:0000313" key="3">
    <source>
        <dbReference type="EMBL" id="ADG13716.1"/>
    </source>
</evidence>
<dbReference type="InterPro" id="IPR005369">
    <property type="entry name" value="UPF0179"/>
</dbReference>
<dbReference type="PIRSF" id="PIRSF006595">
    <property type="entry name" value="UCP006595"/>
    <property type="match status" value="1"/>
</dbReference>
<evidence type="ECO:0000256" key="1">
    <source>
        <dbReference type="ARBA" id="ARBA00010824"/>
    </source>
</evidence>
<dbReference type="RefSeq" id="WP_013100461.1">
    <property type="nucleotide sequence ID" value="NC_014122.1"/>
</dbReference>
<reference evidence="3" key="1">
    <citation type="submission" date="2010-04" db="EMBL/GenBank/DDBJ databases">
        <title>Complete sequence of Methanocaldococcus infernus ME.</title>
        <authorList>
            <consortium name="US DOE Joint Genome Institute"/>
            <person name="Lucas S."/>
            <person name="Copeland A."/>
            <person name="Lapidus A."/>
            <person name="Cheng J.-F."/>
            <person name="Bruce D."/>
            <person name="Goodwin L."/>
            <person name="Pitluck S."/>
            <person name="Munk A.C."/>
            <person name="Detter J.C."/>
            <person name="Han C."/>
            <person name="Tapia R."/>
            <person name="Land M."/>
            <person name="Hauser L."/>
            <person name="Kyrpides N."/>
            <person name="Mikhailova N."/>
            <person name="Sieprawska-Lupa M."/>
            <person name="Whitman W.B."/>
            <person name="Woyke T."/>
        </authorList>
    </citation>
    <scope>NUCLEOTIDE SEQUENCE [LARGE SCALE GENOMIC DNA]</scope>
    <source>
        <strain evidence="3">ME</strain>
    </source>
</reference>
<dbReference type="PANTHER" id="PTHR40699">
    <property type="entry name" value="UPF0179 PROTEIN MJ1627"/>
    <property type="match status" value="1"/>
</dbReference>
<keyword evidence="4" id="KW-1185">Reference proteome</keyword>
<dbReference type="GeneID" id="9132076"/>
<dbReference type="Pfam" id="PF03684">
    <property type="entry name" value="UPF0179"/>
    <property type="match status" value="1"/>
</dbReference>
<organism evidence="3 4">
    <name type="scientific">Methanocaldococcus infernus (strain DSM 11812 / JCM 15783 / ME)</name>
    <dbReference type="NCBI Taxonomy" id="573063"/>
    <lineage>
        <taxon>Archaea</taxon>
        <taxon>Methanobacteriati</taxon>
        <taxon>Methanobacteriota</taxon>
        <taxon>Methanomada group</taxon>
        <taxon>Methanococci</taxon>
        <taxon>Methanococcales</taxon>
        <taxon>Methanocaldococcaceae</taxon>
        <taxon>Methanocaldococcus</taxon>
    </lineage>
</organism>
<dbReference type="eggNOG" id="arCOG04477">
    <property type="taxonomic scope" value="Archaea"/>
</dbReference>
<dbReference type="Proteomes" id="UP000002061">
    <property type="component" value="Chromosome"/>
</dbReference>
<dbReference type="KEGG" id="mif:Metin_1058"/>
<gene>
    <name evidence="3" type="ordered locus">Metin_1058</name>
</gene>
<dbReference type="OrthoDB" id="24613at2157"/>
<evidence type="ECO:0000313" key="4">
    <source>
        <dbReference type="Proteomes" id="UP000002061"/>
    </source>
</evidence>
<dbReference type="STRING" id="573063.Metin_1058"/>
<sequence>MITLIGSKLAKEGEKFIYLGELEECKDCKFKNLCHNLEVGRIYKIKSVRSTNHRCKIHLGGVKAVEVEISEIEAIIESKKALEGLSFTYSPILCDNSDCENYKFCVPQGLVEGDKVRVEKVLERVECKNNLSLRKVILRLI</sequence>
<name>D5VT13_METIM</name>
<dbReference type="HAMAP" id="MF_00498">
    <property type="entry name" value="UPF0179"/>
    <property type="match status" value="1"/>
</dbReference>
<dbReference type="HOGENOM" id="CLU_121764_0_0_2"/>